<reference evidence="1 2" key="1">
    <citation type="submission" date="2020-09" db="EMBL/GenBank/DDBJ databases">
        <title>Genome sequences of Mycetohabitans spp.</title>
        <authorList>
            <person name="Carter M.E."/>
            <person name="Carpenter S.C.D."/>
            <person name="Bogdanove A.J."/>
        </authorList>
    </citation>
    <scope>NUCLEOTIDE SEQUENCE [LARGE SCALE GENOMIC DNA]</scope>
    <source>
        <strain evidence="1 2">B12</strain>
        <plasmid evidence="1 2">megaplasmid</plasmid>
    </source>
</reference>
<accession>A0ABZ2PT58</accession>
<geneLocation type="plasmid" evidence="1 2">
    <name>megaplasmid</name>
</geneLocation>
<keyword evidence="2" id="KW-1185">Reference proteome</keyword>
<name>A0ABZ2PT58_9BURK</name>
<proteinExistence type="predicted"/>
<evidence type="ECO:0000313" key="1">
    <source>
        <dbReference type="EMBL" id="WXK38133.1"/>
    </source>
</evidence>
<keyword evidence="1" id="KW-0614">Plasmid</keyword>
<dbReference type="RefSeq" id="WP_338910261.1">
    <property type="nucleotide sequence ID" value="NZ_CP062175.1"/>
</dbReference>
<dbReference type="EMBL" id="CP062175">
    <property type="protein sequence ID" value="WXK38133.1"/>
    <property type="molecule type" value="Genomic_DNA"/>
</dbReference>
<sequence length="101" mass="11031">MDSLVRESRTQDCGVSNGVVTRSFAAKAYGSDKLVVFFYSTQANMFKVASADADVSTFKSSGTSLCKSDFSHDHFPLKGFLFSGGRLRYATPAKPILYLAR</sequence>
<evidence type="ECO:0000313" key="2">
    <source>
        <dbReference type="Proteomes" id="UP001493153"/>
    </source>
</evidence>
<dbReference type="Proteomes" id="UP001493153">
    <property type="component" value="Plasmid megaplasmid"/>
</dbReference>
<protein>
    <submittedName>
        <fullName evidence="1">Uncharacterized protein</fullName>
    </submittedName>
</protein>
<gene>
    <name evidence="1" type="ORF">IHE29_02080</name>
</gene>
<organism evidence="1 2">
    <name type="scientific">Mycetohabitans rhizoxinica</name>
    <dbReference type="NCBI Taxonomy" id="412963"/>
    <lineage>
        <taxon>Bacteria</taxon>
        <taxon>Pseudomonadati</taxon>
        <taxon>Pseudomonadota</taxon>
        <taxon>Betaproteobacteria</taxon>
        <taxon>Burkholderiales</taxon>
        <taxon>Burkholderiaceae</taxon>
        <taxon>Mycetohabitans</taxon>
    </lineage>
</organism>